<dbReference type="RefSeq" id="WP_209696632.1">
    <property type="nucleotide sequence ID" value="NZ_BAAAVU010000001.1"/>
</dbReference>
<dbReference type="PROSITE" id="PS50819">
    <property type="entry name" value="INTEIN_ENDONUCLEASE"/>
    <property type="match status" value="1"/>
</dbReference>
<dbReference type="EMBL" id="JAGINT010000002">
    <property type="protein sequence ID" value="MBP2353713.1"/>
    <property type="molecule type" value="Genomic_DNA"/>
</dbReference>
<proteinExistence type="predicted"/>
<protein>
    <recommendedName>
        <fullName evidence="2">DOD-type homing endonuclease domain-containing protein</fullName>
    </recommendedName>
</protein>
<evidence type="ECO:0000259" key="2">
    <source>
        <dbReference type="PROSITE" id="PS50819"/>
    </source>
</evidence>
<dbReference type="InterPro" id="IPR027417">
    <property type="entry name" value="P-loop_NTPase"/>
</dbReference>
<feature type="region of interest" description="Disordered" evidence="1">
    <location>
        <begin position="1"/>
        <end position="31"/>
    </location>
</feature>
<dbReference type="InterPro" id="IPR027434">
    <property type="entry name" value="Homing_endonucl"/>
</dbReference>
<evidence type="ECO:0000313" key="4">
    <source>
        <dbReference type="Proteomes" id="UP000755585"/>
    </source>
</evidence>
<dbReference type="SUPFAM" id="SSF52540">
    <property type="entry name" value="P-loop containing nucleoside triphosphate hydrolases"/>
    <property type="match status" value="1"/>
</dbReference>
<evidence type="ECO:0000313" key="3">
    <source>
        <dbReference type="EMBL" id="MBP2353713.1"/>
    </source>
</evidence>
<dbReference type="InterPro" id="IPR036844">
    <property type="entry name" value="Hint_dom_sf"/>
</dbReference>
<organism evidence="3 4">
    <name type="scientific">Kribbella aluminosa</name>
    <dbReference type="NCBI Taxonomy" id="416017"/>
    <lineage>
        <taxon>Bacteria</taxon>
        <taxon>Bacillati</taxon>
        <taxon>Actinomycetota</taxon>
        <taxon>Actinomycetes</taxon>
        <taxon>Propionibacteriales</taxon>
        <taxon>Kribbellaceae</taxon>
        <taxon>Kribbella</taxon>
    </lineage>
</organism>
<gene>
    <name evidence="3" type="ORF">JOF29_004823</name>
</gene>
<dbReference type="SUPFAM" id="SSF55608">
    <property type="entry name" value="Homing endonucleases"/>
    <property type="match status" value="1"/>
</dbReference>
<feature type="region of interest" description="Disordered" evidence="1">
    <location>
        <begin position="949"/>
        <end position="973"/>
    </location>
</feature>
<feature type="compositionally biased region" description="Basic and acidic residues" evidence="1">
    <location>
        <begin position="1"/>
        <end position="14"/>
    </location>
</feature>
<dbReference type="Proteomes" id="UP000755585">
    <property type="component" value="Unassembled WGS sequence"/>
</dbReference>
<dbReference type="InterPro" id="IPR004860">
    <property type="entry name" value="LAGLIDADG_dom"/>
</dbReference>
<dbReference type="Pfam" id="PF14528">
    <property type="entry name" value="LAGLIDADG_3"/>
    <property type="match status" value="1"/>
</dbReference>
<comment type="caution">
    <text evidence="3">The sequence shown here is derived from an EMBL/GenBank/DDBJ whole genome shotgun (WGS) entry which is preliminary data.</text>
</comment>
<dbReference type="SMART" id="SM00306">
    <property type="entry name" value="HintN"/>
    <property type="match status" value="1"/>
</dbReference>
<dbReference type="Gene3D" id="3.10.28.10">
    <property type="entry name" value="Homing endonucleases"/>
    <property type="match status" value="1"/>
</dbReference>
<name>A0ABS4UPZ4_9ACTN</name>
<dbReference type="Gene3D" id="3.40.50.300">
    <property type="entry name" value="P-loop containing nucleotide triphosphate hydrolases"/>
    <property type="match status" value="1"/>
</dbReference>
<dbReference type="InterPro" id="IPR004042">
    <property type="entry name" value="Intein_endonuc_central"/>
</dbReference>
<evidence type="ECO:0000256" key="1">
    <source>
        <dbReference type="SAM" id="MobiDB-lite"/>
    </source>
</evidence>
<keyword evidence="4" id="KW-1185">Reference proteome</keyword>
<feature type="domain" description="DOD-type homing endonuclease" evidence="2">
    <location>
        <begin position="325"/>
        <end position="451"/>
    </location>
</feature>
<dbReference type="SUPFAM" id="SSF51294">
    <property type="entry name" value="Hedgehog/intein (Hint) domain"/>
    <property type="match status" value="1"/>
</dbReference>
<accession>A0ABS4UPZ4</accession>
<dbReference type="InterPro" id="IPR006142">
    <property type="entry name" value="INTEIN"/>
</dbReference>
<sequence length="973" mass="105952">MSEKKQKKPVDPTRRGRRPMPRGWPGPGGGYSTYLQAPQEWRGTTVQVCGMWPFGAGTGSPMVGVPIGRNILSGATMCCDPISWFMRAKLISNPSMFVLGKPGLGKALDVDTPIPTPDGTRRMADLQPGDFVFGADGLPTAIVAVSEVMTDRECWELTFSSGETIVADAEHLWVTETVEDRRRAWVERNVPRKRLPAGTDLELSAVDAARASLGAEPVSVRDLTRTLGWNGTTRESSVYRWAGALAPVRSRGSRDWYDPAALVAVVSAALRRTKNDQRNRTPEKEPLTTAEVAETLVAGGKANHAVRVMPGLVLSEASLPLAPYVLGAWLGDGHSAAPRLTTVDQGIVDRIRAAGIECEPNGPMVYRLTIPGTYRQKGTGLTEVLRRLGVLGDKHIPTSYLRASDGQRRELLAGLLDTDGTVSPAGGQVQYTSTCRWLAEDVLELIASLGYRPTLRESRAMLNGKDCGPKWTVGFTTTDEVFGLRRKHEVHAERTVGQPARTSRRYIVSARRVASRPVRCVQVANPDGLYLAGRTFITTHNSTITRRMALGLAGYGVQPLVLGDLKPDYKDLIQALGGQVIQLGRGRGHLNVLDPGESRQAALRLTGKAREAIQADAHGRRQTMVSALIAIMRNQNPNDREETILDEALKVLDERFQGTPVLRDLLQVIQDAPDRVRNVALDRGSLDRYRQITEGLEASLIGLVGGGRLGEIFSEQTDNPMQMDRPVVFDVSNVDDSETSLQAAVLLACWSYGFGAVAVSQALADAGLEPRRHYFVILDELWRVLRAGSGLVDRVDALTRLNRQRGVGMAMISHTMSDLLALQNPEDRMKAKGFVERSGMVVLGGLPRAEMDNLTEVVAMSQEEQNMLIGWQDPPAWDPATGKEAAPPGRGNFLVKVGGRPGIPVHVGLTTVEREINDTNKLWTTGQSGVPQVVEVAPDGTQEVVGEYRMDDPSMLPPPDPTTRVNARTGVDE</sequence>
<dbReference type="PRINTS" id="PR00379">
    <property type="entry name" value="INTEIN"/>
</dbReference>
<reference evidence="3 4" key="1">
    <citation type="submission" date="2021-03" db="EMBL/GenBank/DDBJ databases">
        <title>Sequencing the genomes of 1000 actinobacteria strains.</title>
        <authorList>
            <person name="Klenk H.-P."/>
        </authorList>
    </citation>
    <scope>NUCLEOTIDE SEQUENCE [LARGE SCALE GENOMIC DNA]</scope>
    <source>
        <strain evidence="3 4">DSM 18824</strain>
    </source>
</reference>
<dbReference type="InterPro" id="IPR003587">
    <property type="entry name" value="Hint_dom_N"/>
</dbReference>